<feature type="region of interest" description="Disordered" evidence="2">
    <location>
        <begin position="282"/>
        <end position="301"/>
    </location>
</feature>
<dbReference type="EMBL" id="CM007386">
    <property type="protein sequence ID" value="ONK65942.1"/>
    <property type="molecule type" value="Genomic_DNA"/>
</dbReference>
<dbReference type="PANTHER" id="PTHR46740:SF2">
    <property type="entry name" value="PROTEIN DYAD"/>
    <property type="match status" value="1"/>
</dbReference>
<evidence type="ECO:0000259" key="3">
    <source>
        <dbReference type="Pfam" id="PF25874"/>
    </source>
</evidence>
<dbReference type="OrthoDB" id="515863at2759"/>
<dbReference type="InterPro" id="IPR059080">
    <property type="entry name" value="WHD_PTC1"/>
</dbReference>
<organism evidence="4 5">
    <name type="scientific">Asparagus officinalis</name>
    <name type="common">Garden asparagus</name>
    <dbReference type="NCBI Taxonomy" id="4686"/>
    <lineage>
        <taxon>Eukaryota</taxon>
        <taxon>Viridiplantae</taxon>
        <taxon>Streptophyta</taxon>
        <taxon>Embryophyta</taxon>
        <taxon>Tracheophyta</taxon>
        <taxon>Spermatophyta</taxon>
        <taxon>Magnoliopsida</taxon>
        <taxon>Liliopsida</taxon>
        <taxon>Asparagales</taxon>
        <taxon>Asparagaceae</taxon>
        <taxon>Asparagoideae</taxon>
        <taxon>Asparagus</taxon>
    </lineage>
</organism>
<sequence length="312" mass="36092">MQRYGAVRESVLEVMREKMAELGNRVMRRDLREEARKHIGDTGLLDHLLKHMAGKVVGNRGERFMRGYSNDGVMHYWLEPPAEVEESRRKGEMEVCRCGSECKEEIDMLKERIGVLNSDLEELRSLKELEKNIWKENYEKLLKRNIKLEIEMEKMNSAFLGMKENYERLLKRNTKLETEMVGMSNSFQGLKDELMSLKEERSKEVKEEKAVGFETVEDVIGGNGNGFVVKNEDNYLLENHLSLSPKASLYSPQLRRQYPQLPCRGRVYVNCLNGSQKSFGHLSQVPSPVESDELSSLTNSQCTRQRHELAEV</sequence>
<keyword evidence="1" id="KW-0175">Coiled coil</keyword>
<reference evidence="5" key="1">
    <citation type="journal article" date="2017" name="Nat. Commun.">
        <title>The asparagus genome sheds light on the origin and evolution of a young Y chromosome.</title>
        <authorList>
            <person name="Harkess A."/>
            <person name="Zhou J."/>
            <person name="Xu C."/>
            <person name="Bowers J.E."/>
            <person name="Van der Hulst R."/>
            <person name="Ayyampalayam S."/>
            <person name="Mercati F."/>
            <person name="Riccardi P."/>
            <person name="McKain M.R."/>
            <person name="Kakrana A."/>
            <person name="Tang H."/>
            <person name="Ray J."/>
            <person name="Groenendijk J."/>
            <person name="Arikit S."/>
            <person name="Mathioni S.M."/>
            <person name="Nakano M."/>
            <person name="Shan H."/>
            <person name="Telgmann-Rauber A."/>
            <person name="Kanno A."/>
            <person name="Yue Z."/>
            <person name="Chen H."/>
            <person name="Li W."/>
            <person name="Chen Y."/>
            <person name="Xu X."/>
            <person name="Zhang Y."/>
            <person name="Luo S."/>
            <person name="Chen H."/>
            <person name="Gao J."/>
            <person name="Mao Z."/>
            <person name="Pires J.C."/>
            <person name="Luo M."/>
            <person name="Kudrna D."/>
            <person name="Wing R.A."/>
            <person name="Meyers B.C."/>
            <person name="Yi K."/>
            <person name="Kong H."/>
            <person name="Lavrijsen P."/>
            <person name="Sunseri F."/>
            <person name="Falavigna A."/>
            <person name="Ye Y."/>
            <person name="Leebens-Mack J.H."/>
            <person name="Chen G."/>
        </authorList>
    </citation>
    <scope>NUCLEOTIDE SEQUENCE [LARGE SCALE GENOMIC DNA]</scope>
    <source>
        <strain evidence="5">cv. DH0086</strain>
    </source>
</reference>
<keyword evidence="5" id="KW-1185">Reference proteome</keyword>
<evidence type="ECO:0000256" key="1">
    <source>
        <dbReference type="SAM" id="Coils"/>
    </source>
</evidence>
<dbReference type="Pfam" id="PF25874">
    <property type="entry name" value="WHD_plant_repro"/>
    <property type="match status" value="1"/>
</dbReference>
<evidence type="ECO:0000313" key="5">
    <source>
        <dbReference type="Proteomes" id="UP000243459"/>
    </source>
</evidence>
<protein>
    <recommendedName>
        <fullName evidence="3">PTC1-like winged helix-turn-helix domain-containing protein</fullName>
    </recommendedName>
</protein>
<dbReference type="Proteomes" id="UP000243459">
    <property type="component" value="Chromosome 6"/>
</dbReference>
<evidence type="ECO:0000313" key="4">
    <source>
        <dbReference type="EMBL" id="ONK65942.1"/>
    </source>
</evidence>
<dbReference type="GO" id="GO:0051177">
    <property type="term" value="P:meiotic sister chromatid cohesion"/>
    <property type="evidence" value="ECO:0007669"/>
    <property type="project" value="InterPro"/>
</dbReference>
<dbReference type="Gramene" id="ONK65942">
    <property type="protein sequence ID" value="ONK65942"/>
    <property type="gene ID" value="A4U43_C06F2570"/>
</dbReference>
<accession>A0A5P1EJ28</accession>
<dbReference type="InterPro" id="IPR044221">
    <property type="entry name" value="DYAD/AMEIOTIC1"/>
</dbReference>
<dbReference type="AlphaFoldDB" id="A0A5P1EJ28"/>
<proteinExistence type="predicted"/>
<feature type="coiled-coil region" evidence="1">
    <location>
        <begin position="106"/>
        <end position="158"/>
    </location>
</feature>
<evidence type="ECO:0000256" key="2">
    <source>
        <dbReference type="SAM" id="MobiDB-lite"/>
    </source>
</evidence>
<dbReference type="GO" id="GO:0007131">
    <property type="term" value="P:reciprocal meiotic recombination"/>
    <property type="evidence" value="ECO:0007669"/>
    <property type="project" value="InterPro"/>
</dbReference>
<dbReference type="PANTHER" id="PTHR46740">
    <property type="entry name" value="PROTEIN DYAD"/>
    <property type="match status" value="1"/>
</dbReference>
<name>A0A5P1EJ28_ASPOF</name>
<feature type="domain" description="PTC1-like winged helix-turn-helix" evidence="3">
    <location>
        <begin position="2"/>
        <end position="79"/>
    </location>
</feature>
<gene>
    <name evidence="4" type="ORF">A4U43_C06F2570</name>
</gene>